<reference evidence="1 2" key="1">
    <citation type="submission" date="2023-07" db="EMBL/GenBank/DDBJ databases">
        <title>Genomic Encyclopedia of Type Strains, Phase IV (KMG-IV): sequencing the most valuable type-strain genomes for metagenomic binning, comparative biology and taxonomic classification.</title>
        <authorList>
            <person name="Goeker M."/>
        </authorList>
    </citation>
    <scope>NUCLEOTIDE SEQUENCE [LARGE SCALE GENOMIC DNA]</scope>
    <source>
        <strain evidence="1 2">DSM 4006</strain>
    </source>
</reference>
<dbReference type="RefSeq" id="WP_274454977.1">
    <property type="nucleotide sequence ID" value="NZ_CP067097.1"/>
</dbReference>
<keyword evidence="1" id="KW-0282">Flagellum</keyword>
<dbReference type="SUPFAM" id="SSF101116">
    <property type="entry name" value="Flagellar export chaperone FliS"/>
    <property type="match status" value="1"/>
</dbReference>
<name>A0ABT9XKK5_9BACL</name>
<keyword evidence="1" id="KW-0966">Cell projection</keyword>
<dbReference type="InterPro" id="IPR003713">
    <property type="entry name" value="FliS"/>
</dbReference>
<dbReference type="Gene3D" id="1.20.120.340">
    <property type="entry name" value="Flagellar protein FliS"/>
    <property type="match status" value="1"/>
</dbReference>
<dbReference type="Pfam" id="PF02561">
    <property type="entry name" value="FliS"/>
    <property type="match status" value="1"/>
</dbReference>
<organism evidence="1 2">
    <name type="scientific">Alicyclobacillus cycloheptanicus</name>
    <dbReference type="NCBI Taxonomy" id="1457"/>
    <lineage>
        <taxon>Bacteria</taxon>
        <taxon>Bacillati</taxon>
        <taxon>Bacillota</taxon>
        <taxon>Bacilli</taxon>
        <taxon>Bacillales</taxon>
        <taxon>Alicyclobacillaceae</taxon>
        <taxon>Alicyclobacillus</taxon>
    </lineage>
</organism>
<evidence type="ECO:0000313" key="1">
    <source>
        <dbReference type="EMBL" id="MDQ0190670.1"/>
    </source>
</evidence>
<evidence type="ECO:0000313" key="2">
    <source>
        <dbReference type="Proteomes" id="UP001232973"/>
    </source>
</evidence>
<dbReference type="Proteomes" id="UP001232973">
    <property type="component" value="Unassembled WGS sequence"/>
</dbReference>
<proteinExistence type="predicted"/>
<dbReference type="EMBL" id="JAUSTP010000022">
    <property type="protein sequence ID" value="MDQ0190670.1"/>
    <property type="molecule type" value="Genomic_DNA"/>
</dbReference>
<keyword evidence="1" id="KW-0969">Cilium</keyword>
<protein>
    <submittedName>
        <fullName evidence="1">Flagellar biosynthetic protein FliS</fullName>
    </submittedName>
</protein>
<gene>
    <name evidence="1" type="ORF">J2S03_002537</name>
</gene>
<accession>A0ABT9XKK5</accession>
<sequence length="139" mass="15857">MNPHDAYRRSSVYTTPLHVLLSQLHRQAGVFTRQAAEFAANGDTINARKHIQYTEDIIAFLRSSLDMSLEVSQKTDATYSYYYNILVQWFLDPSVVPDEYSAMLEFWDSWATTWAQASSAASNERAYIKIPHDSSPSPD</sequence>
<dbReference type="InterPro" id="IPR036584">
    <property type="entry name" value="FliS_sf"/>
</dbReference>
<comment type="caution">
    <text evidence="1">The sequence shown here is derived from an EMBL/GenBank/DDBJ whole genome shotgun (WGS) entry which is preliminary data.</text>
</comment>
<keyword evidence="2" id="KW-1185">Reference proteome</keyword>